<feature type="transmembrane region" description="Helical" evidence="2">
    <location>
        <begin position="40"/>
        <end position="58"/>
    </location>
</feature>
<accession>A0ABN3TTG9</accession>
<proteinExistence type="predicted"/>
<dbReference type="RefSeq" id="WP_344448130.1">
    <property type="nucleotide sequence ID" value="NZ_BAAATZ010000002.1"/>
</dbReference>
<feature type="compositionally biased region" description="Low complexity" evidence="1">
    <location>
        <begin position="65"/>
        <end position="80"/>
    </location>
</feature>
<keyword evidence="2" id="KW-1133">Transmembrane helix</keyword>
<keyword evidence="4" id="KW-1185">Reference proteome</keyword>
<evidence type="ECO:0000313" key="3">
    <source>
        <dbReference type="EMBL" id="GAA2718617.1"/>
    </source>
</evidence>
<reference evidence="3 4" key="1">
    <citation type="journal article" date="2019" name="Int. J. Syst. Evol. Microbiol.">
        <title>The Global Catalogue of Microorganisms (GCM) 10K type strain sequencing project: providing services to taxonomists for standard genome sequencing and annotation.</title>
        <authorList>
            <consortium name="The Broad Institute Genomics Platform"/>
            <consortium name="The Broad Institute Genome Sequencing Center for Infectious Disease"/>
            <person name="Wu L."/>
            <person name="Ma J."/>
        </authorList>
    </citation>
    <scope>NUCLEOTIDE SEQUENCE [LARGE SCALE GENOMIC DNA]</scope>
    <source>
        <strain evidence="3 4">JCM 8201</strain>
    </source>
</reference>
<evidence type="ECO:0000256" key="1">
    <source>
        <dbReference type="SAM" id="MobiDB-lite"/>
    </source>
</evidence>
<dbReference type="Proteomes" id="UP001501842">
    <property type="component" value="Unassembled WGS sequence"/>
</dbReference>
<feature type="region of interest" description="Disordered" evidence="1">
    <location>
        <begin position="64"/>
        <end position="87"/>
    </location>
</feature>
<evidence type="ECO:0000313" key="4">
    <source>
        <dbReference type="Proteomes" id="UP001501842"/>
    </source>
</evidence>
<gene>
    <name evidence="3" type="ORF">GCM10010439_01970</name>
</gene>
<keyword evidence="2" id="KW-0472">Membrane</keyword>
<name>A0ABN3TTG9_9ACTN</name>
<keyword evidence="2" id="KW-0812">Transmembrane</keyword>
<comment type="caution">
    <text evidence="3">The sequence shown here is derived from an EMBL/GenBank/DDBJ whole genome shotgun (WGS) entry which is preliminary data.</text>
</comment>
<sequence length="278" mass="29955">MRDVDTLFDGLRDRVVPHVTGPEPDRIIGRARARRTRHRLIAGGLATAVAAGLFFLPGEAERETAPVLTPSPTATTSPAPQERPLKSEDLVHAEAATKGDRKRWKIIETKWGPLDFPTCSGFSRPDTFHLFSDSESEIPDLETGLYIGYDGSGEDLPHPGSDDGGPLWWSAGATLAEHVLVFADEATARSAMDHIVEATEACTPKEAVVNHPAIGDEAISSVSTDPEIGDAKGVAVRKGRVIAVYSDGRLPAGREQASLDDHERDAREMVEKLAAFGY</sequence>
<dbReference type="EMBL" id="BAAATZ010000002">
    <property type="protein sequence ID" value="GAA2718617.1"/>
    <property type="molecule type" value="Genomic_DNA"/>
</dbReference>
<organism evidence="3 4">
    <name type="scientific">Actinocorallia aurantiaca</name>
    <dbReference type="NCBI Taxonomy" id="46204"/>
    <lineage>
        <taxon>Bacteria</taxon>
        <taxon>Bacillati</taxon>
        <taxon>Actinomycetota</taxon>
        <taxon>Actinomycetes</taxon>
        <taxon>Streptosporangiales</taxon>
        <taxon>Thermomonosporaceae</taxon>
        <taxon>Actinocorallia</taxon>
    </lineage>
</organism>
<protein>
    <submittedName>
        <fullName evidence="3">Uncharacterized protein</fullName>
    </submittedName>
</protein>
<evidence type="ECO:0000256" key="2">
    <source>
        <dbReference type="SAM" id="Phobius"/>
    </source>
</evidence>